<keyword evidence="1" id="KW-1133">Transmembrane helix</keyword>
<reference evidence="3" key="1">
    <citation type="submission" date="2012-03" db="EMBL/GenBank/DDBJ databases">
        <title>Complete genome of Caldisphaera lagunensis DSM 15908.</title>
        <authorList>
            <person name="Lucas S."/>
            <person name="Copeland A."/>
            <person name="Lapidus A."/>
            <person name="Glavina del Rio T."/>
            <person name="Dalin E."/>
            <person name="Tice H."/>
            <person name="Bruce D."/>
            <person name="Goodwin L."/>
            <person name="Pitluck S."/>
            <person name="Peters L."/>
            <person name="Mikhailova N."/>
            <person name="Teshima H."/>
            <person name="Kyrpides N."/>
            <person name="Mavromatis K."/>
            <person name="Ivanova N."/>
            <person name="Brettin T."/>
            <person name="Detter J.C."/>
            <person name="Han C."/>
            <person name="Larimer F."/>
            <person name="Land M."/>
            <person name="Hauser L."/>
            <person name="Markowitz V."/>
            <person name="Cheng J.-F."/>
            <person name="Hugenholtz P."/>
            <person name="Woyke T."/>
            <person name="Wu D."/>
            <person name="Spring S."/>
            <person name="Schroeder M."/>
            <person name="Brambilla E."/>
            <person name="Klenk H.-P."/>
            <person name="Eisen J.A."/>
        </authorList>
    </citation>
    <scope>NUCLEOTIDE SEQUENCE [LARGE SCALE GENOMIC DNA]</scope>
    <source>
        <strain evidence="3">DSM 15908 / JCM 11604 / IC-154</strain>
    </source>
</reference>
<dbReference type="KEGG" id="clg:Calag_0843"/>
<dbReference type="EMBL" id="CP003378">
    <property type="protein sequence ID" value="AFZ70584.1"/>
    <property type="molecule type" value="Genomic_DNA"/>
</dbReference>
<protein>
    <submittedName>
        <fullName evidence="2">Putative membrane protein</fullName>
    </submittedName>
</protein>
<dbReference type="InterPro" id="IPR009339">
    <property type="entry name" value="DUF998"/>
</dbReference>
<dbReference type="Pfam" id="PF06197">
    <property type="entry name" value="DUF998"/>
    <property type="match status" value="1"/>
</dbReference>
<dbReference type="Proteomes" id="UP000010469">
    <property type="component" value="Chromosome"/>
</dbReference>
<evidence type="ECO:0000313" key="2">
    <source>
        <dbReference type="EMBL" id="AFZ70584.1"/>
    </source>
</evidence>
<dbReference type="OrthoDB" id="46160at2157"/>
<organism evidence="2 3">
    <name type="scientific">Caldisphaera lagunensis (strain DSM 15908 / JCM 11604 / ANMR 0165 / IC-154)</name>
    <dbReference type="NCBI Taxonomy" id="1056495"/>
    <lineage>
        <taxon>Archaea</taxon>
        <taxon>Thermoproteota</taxon>
        <taxon>Thermoprotei</taxon>
        <taxon>Acidilobales</taxon>
        <taxon>Caldisphaeraceae</taxon>
        <taxon>Caldisphaera</taxon>
    </lineage>
</organism>
<dbReference type="HOGENOM" id="CLU_080422_2_0_2"/>
<proteinExistence type="predicted"/>
<dbReference type="RefSeq" id="WP_015232481.1">
    <property type="nucleotide sequence ID" value="NC_019791.1"/>
</dbReference>
<dbReference type="InParanoid" id="L0AAZ5"/>
<dbReference type="eggNOG" id="arCOG02008">
    <property type="taxonomic scope" value="Archaea"/>
</dbReference>
<keyword evidence="1" id="KW-0812">Transmembrane</keyword>
<name>L0AAZ5_CALLD</name>
<keyword evidence="3" id="KW-1185">Reference proteome</keyword>
<evidence type="ECO:0000313" key="3">
    <source>
        <dbReference type="Proteomes" id="UP000010469"/>
    </source>
</evidence>
<feature type="transmembrane region" description="Helical" evidence="1">
    <location>
        <begin position="73"/>
        <end position="91"/>
    </location>
</feature>
<evidence type="ECO:0000256" key="1">
    <source>
        <dbReference type="SAM" id="Phobius"/>
    </source>
</evidence>
<keyword evidence="1" id="KW-0472">Membrane</keyword>
<sequence precursor="true">MNKEKLSGILIFLGVSQFLLFMIVSEALYPGYSVSKNYISDLGVGSTAYIFNTSIIIMGLLLIISSFFLKNKILQVFLILSGIGAAGVGIFPETSPYHLHTLMSLVVFLFSSLSSYVAFTYRSNKNYLWPIMGSIGLISLILYILKIYGPIDYGGMERLIVYPNLIWALGFSGFLMSSK</sequence>
<dbReference type="GeneID" id="14212103"/>
<dbReference type="AlphaFoldDB" id="L0AAZ5"/>
<feature type="transmembrane region" description="Helical" evidence="1">
    <location>
        <begin position="7"/>
        <end position="29"/>
    </location>
</feature>
<dbReference type="STRING" id="1056495.Calag_0843"/>
<feature type="transmembrane region" description="Helical" evidence="1">
    <location>
        <begin position="160"/>
        <end position="177"/>
    </location>
</feature>
<gene>
    <name evidence="2" type="ordered locus">Calag_0843</name>
</gene>
<feature type="transmembrane region" description="Helical" evidence="1">
    <location>
        <begin position="97"/>
        <end position="119"/>
    </location>
</feature>
<feature type="transmembrane region" description="Helical" evidence="1">
    <location>
        <begin position="126"/>
        <end position="148"/>
    </location>
</feature>
<feature type="transmembrane region" description="Helical" evidence="1">
    <location>
        <begin position="49"/>
        <end position="68"/>
    </location>
</feature>
<accession>L0AAZ5</accession>